<feature type="transmembrane region" description="Helical" evidence="9">
    <location>
        <begin position="224"/>
        <end position="247"/>
    </location>
</feature>
<dbReference type="InterPro" id="IPR043429">
    <property type="entry name" value="ArtM/GltK/GlnP/TcyL/YhdX-like"/>
</dbReference>
<evidence type="ECO:0000256" key="2">
    <source>
        <dbReference type="ARBA" id="ARBA00010072"/>
    </source>
</evidence>
<sequence>MTKNISAPRPPIRADLFAKLRGCVPRAVAVQTILLLALAGFVVFLATNLVGNIARLNLHVGFNFLARPAGFEIAQTPIAYPEGATYFRAFLVALINTILIAVVSILLSTVLGFIVALARLSTNPLLALLAQFYIETIRNVPLLLQLFFWYFAVLGPLPLPRQSLTAFGLVFLNKRGLSVPTPVAEPSFPVFITCTALFLTVAIVFFTSARRYRVKTGQTSRNRWVAGFVFLCAPGLMTIVAGTPVTWDVPRLNGFNLSGGTTIIPEFVAMAIGMSVYGSAFIAELIRGGFASVSHGQTEAGLALGLSRSKIYSKIVIPQALRTIVPPLAGQYITLLKNSSLASAIGYPDLMLIFAGTALNQTGQPLEVMAMTMASYLLLCLITAGIGNVINRRMQLVER</sequence>
<evidence type="ECO:0000259" key="10">
    <source>
        <dbReference type="PROSITE" id="PS50928"/>
    </source>
</evidence>
<keyword evidence="8 9" id="KW-0472">Membrane</keyword>
<evidence type="ECO:0000256" key="7">
    <source>
        <dbReference type="ARBA" id="ARBA00022989"/>
    </source>
</evidence>
<feature type="transmembrane region" description="Helical" evidence="9">
    <location>
        <begin position="267"/>
        <end position="286"/>
    </location>
</feature>
<gene>
    <name evidence="11" type="ORF">I2H38_18090</name>
</gene>
<dbReference type="CDD" id="cd06261">
    <property type="entry name" value="TM_PBP2"/>
    <property type="match status" value="1"/>
</dbReference>
<dbReference type="SUPFAM" id="SSF161098">
    <property type="entry name" value="MetI-like"/>
    <property type="match status" value="2"/>
</dbReference>
<dbReference type="InterPro" id="IPR035906">
    <property type="entry name" value="MetI-like_sf"/>
</dbReference>
<proteinExistence type="inferred from homology"/>
<dbReference type="NCBIfam" id="TIGR01726">
    <property type="entry name" value="HEQRo_perm_3TM"/>
    <property type="match status" value="1"/>
</dbReference>
<keyword evidence="7 9" id="KW-1133">Transmembrane helix</keyword>
<keyword evidence="4" id="KW-1003">Cell membrane</keyword>
<evidence type="ECO:0000256" key="5">
    <source>
        <dbReference type="ARBA" id="ARBA00022692"/>
    </source>
</evidence>
<comment type="caution">
    <text evidence="11">The sequence shown here is derived from an EMBL/GenBank/DDBJ whole genome shotgun (WGS) entry which is preliminary data.</text>
</comment>
<evidence type="ECO:0000256" key="1">
    <source>
        <dbReference type="ARBA" id="ARBA00004429"/>
    </source>
</evidence>
<dbReference type="GO" id="GO:0043190">
    <property type="term" value="C:ATP-binding cassette (ABC) transporter complex"/>
    <property type="evidence" value="ECO:0007669"/>
    <property type="project" value="InterPro"/>
</dbReference>
<protein>
    <submittedName>
        <fullName evidence="11">ABC transporter permease subunit</fullName>
    </submittedName>
</protein>
<dbReference type="Proteomes" id="UP000599312">
    <property type="component" value="Unassembled WGS sequence"/>
</dbReference>
<reference evidence="11" key="1">
    <citation type="submission" date="2020-11" db="EMBL/GenBank/DDBJ databases">
        <authorList>
            <person name="Kim M.K."/>
        </authorList>
    </citation>
    <scope>NUCLEOTIDE SEQUENCE</scope>
    <source>
        <strain evidence="11">BT350</strain>
    </source>
</reference>
<evidence type="ECO:0000256" key="4">
    <source>
        <dbReference type="ARBA" id="ARBA00022475"/>
    </source>
</evidence>
<comment type="similarity">
    <text evidence="2">Belongs to the binding-protein-dependent transport system permease family. HisMQ subfamily.</text>
</comment>
<keyword evidence="12" id="KW-1185">Reference proteome</keyword>
<keyword evidence="6" id="KW-0029">Amino-acid transport</keyword>
<keyword evidence="3 9" id="KW-0813">Transport</keyword>
<dbReference type="GO" id="GO:0022857">
    <property type="term" value="F:transmembrane transporter activity"/>
    <property type="evidence" value="ECO:0007669"/>
    <property type="project" value="InterPro"/>
</dbReference>
<evidence type="ECO:0000256" key="3">
    <source>
        <dbReference type="ARBA" id="ARBA00022448"/>
    </source>
</evidence>
<evidence type="ECO:0000256" key="6">
    <source>
        <dbReference type="ARBA" id="ARBA00022970"/>
    </source>
</evidence>
<dbReference type="AlphaFoldDB" id="A0A931BPX6"/>
<accession>A0A931BPX6</accession>
<dbReference type="Gene3D" id="1.10.3720.10">
    <property type="entry name" value="MetI-like"/>
    <property type="match status" value="2"/>
</dbReference>
<evidence type="ECO:0000256" key="8">
    <source>
        <dbReference type="ARBA" id="ARBA00023136"/>
    </source>
</evidence>
<feature type="domain" description="ABC transmembrane type-1" evidence="10">
    <location>
        <begin position="94"/>
        <end position="390"/>
    </location>
</feature>
<dbReference type="PANTHER" id="PTHR30614">
    <property type="entry name" value="MEMBRANE COMPONENT OF AMINO ACID ABC TRANSPORTER"/>
    <property type="match status" value="1"/>
</dbReference>
<dbReference type="PANTHER" id="PTHR30614:SF37">
    <property type="entry name" value="AMINO-ACID ABC TRANSPORTER PERMEASE PROTEIN YHDX-RELATED"/>
    <property type="match status" value="1"/>
</dbReference>
<dbReference type="GO" id="GO:0006865">
    <property type="term" value="P:amino acid transport"/>
    <property type="evidence" value="ECO:0007669"/>
    <property type="project" value="UniProtKB-KW"/>
</dbReference>
<feature type="transmembrane region" description="Helical" evidence="9">
    <location>
        <begin position="341"/>
        <end position="359"/>
    </location>
</feature>
<dbReference type="PROSITE" id="PS50928">
    <property type="entry name" value="ABC_TM1"/>
    <property type="match status" value="1"/>
</dbReference>
<feature type="transmembrane region" description="Helical" evidence="9">
    <location>
        <begin position="188"/>
        <end position="212"/>
    </location>
</feature>
<organism evidence="11 12">
    <name type="scientific">Microvirga alba</name>
    <dbReference type="NCBI Taxonomy" id="2791025"/>
    <lineage>
        <taxon>Bacteria</taxon>
        <taxon>Pseudomonadati</taxon>
        <taxon>Pseudomonadota</taxon>
        <taxon>Alphaproteobacteria</taxon>
        <taxon>Hyphomicrobiales</taxon>
        <taxon>Methylobacteriaceae</taxon>
        <taxon>Microvirga</taxon>
    </lineage>
</organism>
<dbReference type="InterPro" id="IPR010065">
    <property type="entry name" value="AA_ABC_transptr_permease_3TM"/>
</dbReference>
<keyword evidence="5 9" id="KW-0812">Transmembrane</keyword>
<name>A0A931BPX6_9HYPH</name>
<evidence type="ECO:0000256" key="9">
    <source>
        <dbReference type="RuleBase" id="RU363032"/>
    </source>
</evidence>
<dbReference type="InterPro" id="IPR000515">
    <property type="entry name" value="MetI-like"/>
</dbReference>
<feature type="transmembrane region" description="Helical" evidence="9">
    <location>
        <begin position="371"/>
        <end position="390"/>
    </location>
</feature>
<feature type="transmembrane region" description="Helical" evidence="9">
    <location>
        <begin position="90"/>
        <end position="118"/>
    </location>
</feature>
<feature type="transmembrane region" description="Helical" evidence="9">
    <location>
        <begin position="28"/>
        <end position="50"/>
    </location>
</feature>
<comment type="subcellular location">
    <subcellularLocation>
        <location evidence="1">Cell inner membrane</location>
        <topology evidence="1">Multi-pass membrane protein</topology>
    </subcellularLocation>
    <subcellularLocation>
        <location evidence="9">Cell membrane</location>
        <topology evidence="9">Multi-pass membrane protein</topology>
    </subcellularLocation>
</comment>
<dbReference type="EMBL" id="JADQDO010000011">
    <property type="protein sequence ID" value="MBF9235287.1"/>
    <property type="molecule type" value="Genomic_DNA"/>
</dbReference>
<evidence type="ECO:0000313" key="11">
    <source>
        <dbReference type="EMBL" id="MBF9235287.1"/>
    </source>
</evidence>
<evidence type="ECO:0000313" key="12">
    <source>
        <dbReference type="Proteomes" id="UP000599312"/>
    </source>
</evidence>
<feature type="transmembrane region" description="Helical" evidence="9">
    <location>
        <begin position="139"/>
        <end position="159"/>
    </location>
</feature>
<dbReference type="Pfam" id="PF00528">
    <property type="entry name" value="BPD_transp_1"/>
    <property type="match status" value="1"/>
</dbReference>